<accession>A0ACA9Q4Z1</accession>
<organism evidence="1 2">
    <name type="scientific">Acaulospora colombiana</name>
    <dbReference type="NCBI Taxonomy" id="27376"/>
    <lineage>
        <taxon>Eukaryota</taxon>
        <taxon>Fungi</taxon>
        <taxon>Fungi incertae sedis</taxon>
        <taxon>Mucoromycota</taxon>
        <taxon>Glomeromycotina</taxon>
        <taxon>Glomeromycetes</taxon>
        <taxon>Diversisporales</taxon>
        <taxon>Acaulosporaceae</taxon>
        <taxon>Acaulospora</taxon>
    </lineage>
</organism>
<evidence type="ECO:0000313" key="2">
    <source>
        <dbReference type="Proteomes" id="UP000789525"/>
    </source>
</evidence>
<comment type="caution">
    <text evidence="1">The sequence shown here is derived from an EMBL/GenBank/DDBJ whole genome shotgun (WGS) entry which is preliminary data.</text>
</comment>
<sequence>MPFNQTFDEFPFLYASASQPQYPSSSSSIGVNTHITPGGFSVPAQYDSLFDGASAAGSEDGKMLREQLGWEGRQLDEACAAKDKGERPFACDGKCGTPDCGCIYLKKNIARHRKQHCLTAERPKTAYLVLPIHSYNDIICTNITTHIAYNITPKNSCQLQGIKINTLLHGLPSLDGAAQNFIHLQLEFLRLILIANGKAESGIPGFANGPQGMANPFRIPIRGFPR</sequence>
<dbReference type="Proteomes" id="UP000789525">
    <property type="component" value="Unassembled WGS sequence"/>
</dbReference>
<keyword evidence="2" id="KW-1185">Reference proteome</keyword>
<gene>
    <name evidence="1" type="ORF">ACOLOM_LOCUS11800</name>
</gene>
<evidence type="ECO:0000313" key="1">
    <source>
        <dbReference type="EMBL" id="CAG8733959.1"/>
    </source>
</evidence>
<feature type="non-terminal residue" evidence="1">
    <location>
        <position position="1"/>
    </location>
</feature>
<name>A0ACA9Q4Z1_9GLOM</name>
<feature type="non-terminal residue" evidence="1">
    <location>
        <position position="226"/>
    </location>
</feature>
<reference evidence="1" key="1">
    <citation type="submission" date="2021-06" db="EMBL/GenBank/DDBJ databases">
        <authorList>
            <person name="Kallberg Y."/>
            <person name="Tangrot J."/>
            <person name="Rosling A."/>
        </authorList>
    </citation>
    <scope>NUCLEOTIDE SEQUENCE</scope>
    <source>
        <strain evidence="1">CL356</strain>
    </source>
</reference>
<protein>
    <submittedName>
        <fullName evidence="1">13078_t:CDS:1</fullName>
    </submittedName>
</protein>
<proteinExistence type="predicted"/>
<dbReference type="EMBL" id="CAJVPT010044251">
    <property type="protein sequence ID" value="CAG8733959.1"/>
    <property type="molecule type" value="Genomic_DNA"/>
</dbReference>